<protein>
    <submittedName>
        <fullName evidence="1">Uncharacterized protein</fullName>
    </submittedName>
</protein>
<keyword evidence="2" id="KW-1185">Reference proteome</keyword>
<proteinExistence type="predicted"/>
<reference evidence="1 2" key="1">
    <citation type="submission" date="2017-04" db="EMBL/GenBank/DDBJ databases">
        <title>Compelte genome sequence of WV33.</title>
        <authorList>
            <person name="Lee P.C."/>
        </authorList>
    </citation>
    <scope>NUCLEOTIDE SEQUENCE [LARGE SCALE GENOMIC DNA]</scope>
    <source>
        <strain evidence="1 2">WV33</strain>
    </source>
</reference>
<dbReference type="Pfam" id="PF12987">
    <property type="entry name" value="DUF3871"/>
    <property type="match status" value="1"/>
</dbReference>
<dbReference type="AlphaFoldDB" id="A0A2S1L9K8"/>
<sequence length="145" mass="16881">MCYPCISKGQRENFCSSRVHINRSKCPVELFPNQRFEQPEIQVSHQIKGRIPDSTHKNVKELLDHDKTKYFEKMAFIVIVSSVLATSNGNELALRLGGVRSYNLEKLYNKKSFEKLKFFILFQNKVCCILCVWIDDFTEEIKIAS</sequence>
<dbReference type="EMBL" id="CP020918">
    <property type="protein sequence ID" value="AWG20402.1"/>
    <property type="molecule type" value="Genomic_DNA"/>
</dbReference>
<evidence type="ECO:0000313" key="2">
    <source>
        <dbReference type="Proteomes" id="UP000244527"/>
    </source>
</evidence>
<name>A0A2S1L9K8_9FLAO</name>
<organism evidence="1 2">
    <name type="scientific">Flavobacterium faecale</name>
    <dbReference type="NCBI Taxonomy" id="1355330"/>
    <lineage>
        <taxon>Bacteria</taxon>
        <taxon>Pseudomonadati</taxon>
        <taxon>Bacteroidota</taxon>
        <taxon>Flavobacteriia</taxon>
        <taxon>Flavobacteriales</taxon>
        <taxon>Flavobacteriaceae</taxon>
        <taxon>Flavobacterium</taxon>
    </lineage>
</organism>
<dbReference type="InterPro" id="IPR024353">
    <property type="entry name" value="DUF3871"/>
</dbReference>
<dbReference type="Proteomes" id="UP000244527">
    <property type="component" value="Chromosome"/>
</dbReference>
<evidence type="ECO:0000313" key="1">
    <source>
        <dbReference type="EMBL" id="AWG20402.1"/>
    </source>
</evidence>
<gene>
    <name evidence="1" type="ORF">FFWV33_02090</name>
</gene>
<accession>A0A2S1L9K8</accession>
<dbReference type="KEGG" id="ffa:FFWV33_02090"/>